<evidence type="ECO:0000313" key="1">
    <source>
        <dbReference type="EnsemblPlants" id="ORGLA08G0074400.1"/>
    </source>
</evidence>
<dbReference type="EnsemblPlants" id="ORGLA08G0074400.1">
    <property type="protein sequence ID" value="ORGLA08G0074400.1"/>
    <property type="gene ID" value="ORGLA08G0074400"/>
</dbReference>
<organism evidence="1 2">
    <name type="scientific">Oryza glaberrima</name>
    <name type="common">African rice</name>
    <dbReference type="NCBI Taxonomy" id="4538"/>
    <lineage>
        <taxon>Eukaryota</taxon>
        <taxon>Viridiplantae</taxon>
        <taxon>Streptophyta</taxon>
        <taxon>Embryophyta</taxon>
        <taxon>Tracheophyta</taxon>
        <taxon>Spermatophyta</taxon>
        <taxon>Magnoliopsida</taxon>
        <taxon>Liliopsida</taxon>
        <taxon>Poales</taxon>
        <taxon>Poaceae</taxon>
        <taxon>BOP clade</taxon>
        <taxon>Oryzoideae</taxon>
        <taxon>Oryzeae</taxon>
        <taxon>Oryzinae</taxon>
        <taxon>Oryza</taxon>
    </lineage>
</organism>
<protein>
    <submittedName>
        <fullName evidence="1">Uncharacterized protein</fullName>
    </submittedName>
</protein>
<sequence length="27" mass="3075">MVRTGTMLREEQRSIAIGIPCEKVTRV</sequence>
<accession>I1QH43</accession>
<evidence type="ECO:0000313" key="2">
    <source>
        <dbReference type="Proteomes" id="UP000007306"/>
    </source>
</evidence>
<dbReference type="Gramene" id="ORGLA08G0074400.1">
    <property type="protein sequence ID" value="ORGLA08G0074400.1"/>
    <property type="gene ID" value="ORGLA08G0074400"/>
</dbReference>
<reference evidence="1" key="1">
    <citation type="submission" date="2015-06" db="UniProtKB">
        <authorList>
            <consortium name="EnsemblPlants"/>
        </authorList>
    </citation>
    <scope>IDENTIFICATION</scope>
</reference>
<name>I1QH43_ORYGL</name>
<dbReference type="HOGENOM" id="CLU_3415552_0_0_1"/>
<proteinExistence type="predicted"/>
<dbReference type="AlphaFoldDB" id="I1QH43"/>
<dbReference type="Proteomes" id="UP000007306">
    <property type="component" value="Chromosome 8"/>
</dbReference>
<reference evidence="1 2" key="2">
    <citation type="submission" date="2018-04" db="EMBL/GenBank/DDBJ databases">
        <title>OglaRS2 (Oryza glaberrima Reference Sequence Version 2).</title>
        <authorList>
            <person name="Zhang J."/>
            <person name="Kudrna D."/>
            <person name="Lee S."/>
            <person name="Talag J."/>
            <person name="Rajasekar S."/>
            <person name="Wing R.A."/>
        </authorList>
    </citation>
    <scope>NUCLEOTIDE SEQUENCE [LARGE SCALE GENOMIC DNA]</scope>
    <source>
        <strain evidence="1 2">cv. IRGC 96717</strain>
    </source>
</reference>
<keyword evidence="2" id="KW-1185">Reference proteome</keyword>